<dbReference type="Pfam" id="PF25597">
    <property type="entry name" value="SH3_retrovirus"/>
    <property type="match status" value="1"/>
</dbReference>
<dbReference type="InterPro" id="IPR025724">
    <property type="entry name" value="GAG-pre-integrase_dom"/>
</dbReference>
<feature type="domain" description="GAG-pre-integrase" evidence="2">
    <location>
        <begin position="230"/>
        <end position="279"/>
    </location>
</feature>
<feature type="domain" description="Reverse transcriptase Ty1/copia-type" evidence="1">
    <location>
        <begin position="448"/>
        <end position="540"/>
    </location>
</feature>
<protein>
    <recommendedName>
        <fullName evidence="7">Retrovirus-related Pol polyprotein from transposon TNT 1-94</fullName>
    </recommendedName>
</protein>
<dbReference type="EMBL" id="UZAU01000689">
    <property type="status" value="NOT_ANNOTATED_CDS"/>
    <property type="molecule type" value="Genomic_DNA"/>
</dbReference>
<evidence type="ECO:0000259" key="2">
    <source>
        <dbReference type="Pfam" id="PF13976"/>
    </source>
</evidence>
<feature type="domain" description="Retroviral polymerase SH3-like" evidence="4">
    <location>
        <begin position="280"/>
        <end position="333"/>
    </location>
</feature>
<feature type="domain" description="Retrovirus-related Pol polyprotein from transposon TNT 1-94-like beta-barrel" evidence="3">
    <location>
        <begin position="143"/>
        <end position="214"/>
    </location>
</feature>
<evidence type="ECO:0000259" key="1">
    <source>
        <dbReference type="Pfam" id="PF07727"/>
    </source>
</evidence>
<dbReference type="EnsemblPlants" id="evm.model.08.652">
    <property type="protein sequence ID" value="cds.evm.model.08.652"/>
    <property type="gene ID" value="evm.TU.08.652"/>
</dbReference>
<dbReference type="Proteomes" id="UP000596661">
    <property type="component" value="Chromosome 8"/>
</dbReference>
<dbReference type="PANTHER" id="PTHR11439">
    <property type="entry name" value="GAG-POL-RELATED RETROTRANSPOSON"/>
    <property type="match status" value="1"/>
</dbReference>
<dbReference type="CDD" id="cd09272">
    <property type="entry name" value="RNase_HI_RT_Ty1"/>
    <property type="match status" value="1"/>
</dbReference>
<dbReference type="Pfam" id="PF07727">
    <property type="entry name" value="RVT_2"/>
    <property type="match status" value="1"/>
</dbReference>
<dbReference type="Pfam" id="PF22936">
    <property type="entry name" value="Pol_BBD"/>
    <property type="match status" value="1"/>
</dbReference>
<dbReference type="OMA" id="PTRICEN"/>
<evidence type="ECO:0000259" key="4">
    <source>
        <dbReference type="Pfam" id="PF25597"/>
    </source>
</evidence>
<dbReference type="InterPro" id="IPR054722">
    <property type="entry name" value="PolX-like_BBD"/>
</dbReference>
<dbReference type="Pfam" id="PF13976">
    <property type="entry name" value="gag_pre-integrs"/>
    <property type="match status" value="1"/>
</dbReference>
<organism evidence="5 6">
    <name type="scientific">Cannabis sativa</name>
    <name type="common">Hemp</name>
    <name type="synonym">Marijuana</name>
    <dbReference type="NCBI Taxonomy" id="3483"/>
    <lineage>
        <taxon>Eukaryota</taxon>
        <taxon>Viridiplantae</taxon>
        <taxon>Streptophyta</taxon>
        <taxon>Embryophyta</taxon>
        <taxon>Tracheophyta</taxon>
        <taxon>Spermatophyta</taxon>
        <taxon>Magnoliopsida</taxon>
        <taxon>eudicotyledons</taxon>
        <taxon>Gunneridae</taxon>
        <taxon>Pentapetalae</taxon>
        <taxon>rosids</taxon>
        <taxon>fabids</taxon>
        <taxon>Rosales</taxon>
        <taxon>Cannabaceae</taxon>
        <taxon>Cannabis</taxon>
    </lineage>
</organism>
<keyword evidence="6" id="KW-1185">Reference proteome</keyword>
<proteinExistence type="predicted"/>
<dbReference type="InterPro" id="IPR013103">
    <property type="entry name" value="RVT_2"/>
</dbReference>
<sequence>MDESKEIRRHLDDYNKIILNLNNLGVKIEEEDQAIILLSSLPKMYEYFVDTIFNGEDTLTMTEVKAALCSKEIQKKDDRADNSGDGLFIAKGKFKKKDYKGYKNSYNNNKDKNDRFKSKAAAGKQCYYYKEEGPGSCIQDAFHMTPNKELLSSFLEEHRGTVLLGNNRACEVKGIGSVEMQMHDGVSIIVQHVRYVRDLKRNLLSIGMFDKNGYAVKIEDGILRVFRVSHNSEMSTKLWHLRLGHVSQRGMDELNRQGVFKGGLKSKLEFCEECVLGKSCKDKLQPRALKCMFLGYPDGLKGYKLWCMETGFKKCIISRDVVFKEDEMAMKTKTPNEIQPAIPVQGLQLEVDQSNTQNPEEYSEINAETDTNEGVIDLSTYQLARDRVRRETRPPSKFGYADFIAYALLTVEELESSEPTTYLEATTGRNKVKWLKAIDEEMTSLKKNKTWIVVKKPEGKKLVGCKWIFKEKEGIRGVEPVKFKAKLVAKGFTQQEGVDFNEIFSPVVKKTSIRVMMAKAAREELHIERTDELVTGYVDSDYARCLDTKKSFTGFIFTVYGGCVSWKSNLKKVVALSSTKAEYMAETEAIKEAIWLKGLTSELGINSEDVTVHCDNKSALHLMKNPMFHERTKNIDIKMHFIRDVIQSKIVSVRKIDTHDNPVDAFTKSLTRDKFRLYLELLNINSN</sequence>
<evidence type="ECO:0000313" key="6">
    <source>
        <dbReference type="Proteomes" id="UP000596661"/>
    </source>
</evidence>
<evidence type="ECO:0000259" key="3">
    <source>
        <dbReference type="Pfam" id="PF22936"/>
    </source>
</evidence>
<evidence type="ECO:0000313" key="5">
    <source>
        <dbReference type="EnsemblPlants" id="cds.evm.model.08.652"/>
    </source>
</evidence>
<dbReference type="InterPro" id="IPR057670">
    <property type="entry name" value="SH3_retrovirus"/>
</dbReference>
<evidence type="ECO:0008006" key="7">
    <source>
        <dbReference type="Google" id="ProtNLM"/>
    </source>
</evidence>
<name>A0A803QBY2_CANSA</name>
<dbReference type="AlphaFoldDB" id="A0A803QBY2"/>
<reference evidence="5" key="1">
    <citation type="submission" date="2018-11" db="EMBL/GenBank/DDBJ databases">
        <authorList>
            <person name="Grassa J C."/>
        </authorList>
    </citation>
    <scope>NUCLEOTIDE SEQUENCE [LARGE SCALE GENOMIC DNA]</scope>
</reference>
<accession>A0A803QBY2</accession>
<reference evidence="5" key="2">
    <citation type="submission" date="2021-03" db="UniProtKB">
        <authorList>
            <consortium name="EnsemblPlants"/>
        </authorList>
    </citation>
    <scope>IDENTIFICATION</scope>
</reference>
<dbReference type="Gramene" id="evm.model.08.652">
    <property type="protein sequence ID" value="cds.evm.model.08.652"/>
    <property type="gene ID" value="evm.TU.08.652"/>
</dbReference>
<dbReference type="Pfam" id="PF14223">
    <property type="entry name" value="Retrotran_gag_2"/>
    <property type="match status" value="1"/>
</dbReference>